<dbReference type="PRINTS" id="PR00723">
    <property type="entry name" value="SUBTILISIN"/>
</dbReference>
<reference evidence="9 10" key="1">
    <citation type="submission" date="2016-10" db="EMBL/GenBank/DDBJ databases">
        <authorList>
            <person name="Cai Z."/>
        </authorList>
    </citation>
    <scope>NUCLEOTIDE SEQUENCE [LARGE SCALE GENOMIC DNA]</scope>
</reference>
<evidence type="ECO:0000256" key="6">
    <source>
        <dbReference type="RuleBase" id="RU003355"/>
    </source>
</evidence>
<dbReference type="InterPro" id="IPR050131">
    <property type="entry name" value="Peptidase_S8_subtilisin-like"/>
</dbReference>
<keyword evidence="2 5" id="KW-0645">Protease</keyword>
<feature type="compositionally biased region" description="Pro residues" evidence="7">
    <location>
        <begin position="597"/>
        <end position="617"/>
    </location>
</feature>
<dbReference type="GO" id="GO:0006508">
    <property type="term" value="P:proteolysis"/>
    <property type="evidence" value="ECO:0007669"/>
    <property type="project" value="UniProtKB-KW"/>
</dbReference>
<proteinExistence type="inferred from homology"/>
<dbReference type="PROSITE" id="PS00138">
    <property type="entry name" value="SUBTILASE_SER"/>
    <property type="match status" value="1"/>
</dbReference>
<dbReference type="InterPro" id="IPR036852">
    <property type="entry name" value="Peptidase_S8/S53_dom_sf"/>
</dbReference>
<dbReference type="SUPFAM" id="SSF52743">
    <property type="entry name" value="Subtilisin-like"/>
    <property type="match status" value="2"/>
</dbReference>
<dbReference type="Pfam" id="PF00082">
    <property type="entry name" value="Peptidase_S8"/>
    <property type="match status" value="2"/>
</dbReference>
<dbReference type="InterPro" id="IPR022398">
    <property type="entry name" value="Peptidase_S8_His-AS"/>
</dbReference>
<dbReference type="InterPro" id="IPR023828">
    <property type="entry name" value="Peptidase_S8_Ser-AS"/>
</dbReference>
<evidence type="ECO:0000259" key="8">
    <source>
        <dbReference type="Pfam" id="PF00082"/>
    </source>
</evidence>
<dbReference type="InterPro" id="IPR000209">
    <property type="entry name" value="Peptidase_S8/S53_dom"/>
</dbReference>
<dbReference type="EMBL" id="FNXT01001003">
    <property type="protein sequence ID" value="SZX70705.1"/>
    <property type="molecule type" value="Genomic_DNA"/>
</dbReference>
<feature type="active site" description="Charge relay system" evidence="5">
    <location>
        <position position="670"/>
    </location>
</feature>
<evidence type="ECO:0000313" key="10">
    <source>
        <dbReference type="Proteomes" id="UP000256970"/>
    </source>
</evidence>
<feature type="domain" description="Peptidase S8/S53" evidence="8">
    <location>
        <begin position="15"/>
        <end position="224"/>
    </location>
</feature>
<evidence type="ECO:0000256" key="5">
    <source>
        <dbReference type="PROSITE-ProRule" id="PRU01240"/>
    </source>
</evidence>
<keyword evidence="10" id="KW-1185">Reference proteome</keyword>
<keyword evidence="4 5" id="KW-0720">Serine protease</keyword>
<evidence type="ECO:0000313" key="9">
    <source>
        <dbReference type="EMBL" id="SZX70705.1"/>
    </source>
</evidence>
<keyword evidence="3 5" id="KW-0378">Hydrolase</keyword>
<protein>
    <recommendedName>
        <fullName evidence="8">Peptidase S8/S53 domain-containing protein</fullName>
    </recommendedName>
</protein>
<dbReference type="Gene3D" id="3.40.50.200">
    <property type="entry name" value="Peptidase S8/S53 domain"/>
    <property type="match status" value="2"/>
</dbReference>
<dbReference type="InterPro" id="IPR015500">
    <property type="entry name" value="Peptidase_S8_subtilisin-rel"/>
</dbReference>
<organism evidence="9 10">
    <name type="scientific">Tetradesmus obliquus</name>
    <name type="common">Green alga</name>
    <name type="synonym">Acutodesmus obliquus</name>
    <dbReference type="NCBI Taxonomy" id="3088"/>
    <lineage>
        <taxon>Eukaryota</taxon>
        <taxon>Viridiplantae</taxon>
        <taxon>Chlorophyta</taxon>
        <taxon>core chlorophytes</taxon>
        <taxon>Chlorophyceae</taxon>
        <taxon>CS clade</taxon>
        <taxon>Sphaeropleales</taxon>
        <taxon>Scenedesmaceae</taxon>
        <taxon>Tetradesmus</taxon>
    </lineage>
</organism>
<accession>A0A383VZ26</accession>
<dbReference type="GO" id="GO:0004252">
    <property type="term" value="F:serine-type endopeptidase activity"/>
    <property type="evidence" value="ECO:0007669"/>
    <property type="project" value="UniProtKB-UniRule"/>
</dbReference>
<dbReference type="Proteomes" id="UP000256970">
    <property type="component" value="Unassembled WGS sequence"/>
</dbReference>
<name>A0A383VZ26_TETOB</name>
<dbReference type="AlphaFoldDB" id="A0A383VZ26"/>
<gene>
    <name evidence="9" type="ORF">BQ4739_LOCUS10895</name>
</gene>
<evidence type="ECO:0000256" key="2">
    <source>
        <dbReference type="ARBA" id="ARBA00022670"/>
    </source>
</evidence>
<dbReference type="PROSITE" id="PS00136">
    <property type="entry name" value="SUBTILASE_ASP"/>
    <property type="match status" value="1"/>
</dbReference>
<dbReference type="PROSITE" id="PS00137">
    <property type="entry name" value="SUBTILASE_HIS"/>
    <property type="match status" value="2"/>
</dbReference>
<feature type="active site" description="Charge relay system" evidence="5">
    <location>
        <position position="708"/>
    </location>
</feature>
<evidence type="ECO:0000256" key="1">
    <source>
        <dbReference type="ARBA" id="ARBA00011073"/>
    </source>
</evidence>
<feature type="region of interest" description="Disordered" evidence="7">
    <location>
        <begin position="594"/>
        <end position="622"/>
    </location>
</feature>
<dbReference type="PANTHER" id="PTHR43806:SF11">
    <property type="entry name" value="CEREVISIN-RELATED"/>
    <property type="match status" value="1"/>
</dbReference>
<evidence type="ECO:0000256" key="7">
    <source>
        <dbReference type="SAM" id="MobiDB-lite"/>
    </source>
</evidence>
<comment type="similarity">
    <text evidence="1 5 6">Belongs to the peptidase S8 family.</text>
</comment>
<dbReference type="InterPro" id="IPR023827">
    <property type="entry name" value="Peptidase_S8_Asp-AS"/>
</dbReference>
<evidence type="ECO:0000256" key="3">
    <source>
        <dbReference type="ARBA" id="ARBA00022801"/>
    </source>
</evidence>
<dbReference type="PANTHER" id="PTHR43806">
    <property type="entry name" value="PEPTIDASE S8"/>
    <property type="match status" value="1"/>
</dbReference>
<feature type="domain" description="Peptidase S8/S53" evidence="8">
    <location>
        <begin position="665"/>
        <end position="928"/>
    </location>
</feature>
<feature type="active site" description="Charge relay system" evidence="5">
    <location>
        <position position="916"/>
    </location>
</feature>
<dbReference type="PROSITE" id="PS51892">
    <property type="entry name" value="SUBTILASE"/>
    <property type="match status" value="2"/>
</dbReference>
<comment type="caution">
    <text evidence="5">Lacks conserved residue(s) required for the propagation of feature annotation.</text>
</comment>
<evidence type="ECO:0000256" key="4">
    <source>
        <dbReference type="ARBA" id="ARBA00022825"/>
    </source>
</evidence>
<sequence length="994" mass="102597">MSAALILNRGGGCYDGLGHGTHVSGTIGALNNGYGVLGVLPGAPIVGLKVLNAAGSGEASSIIAALSWLLETSLNGSILNPGGATNAQQLSVGVVNLSLAFGVSSGSRALADAVCELLGRLENEAGVVSVSAAGNEGKPLNNRCPAGCPSTVTVTALDQQQGQVDPSQAPASFSNYLWLAQNPADAMWPLTPDKINRTVAAPGHAAAAIEESAEGSSVSSRAAAAGAAASGKCTGRASGEAIPGQYVVMFEQQKVDSVEQGLQSLKVAFQPPAKAAAAAAAAAAKPAAAEDVQLPFDILKQYGSEPAAAAGARRRLRSTEDQPLVGFVMSVAAGAAGEAVAQRLQTVDTVKYVEADVCIRVAQAGSPPPPTTFSCIPAPMLSGITKQPSEAAAAAWRNCSGSGTKLAWWGEKCGSSGYQIQWSGVYAFDASSGAVLPNCVKTRPNQATLSNDTLLWLGECGVSPEAVPGMPVLACTDPFMPAISSQEQADSMVKQGCIGFGAAITQTLDAPHPVPGCGQPMLSMVYTGELCSSGSSAMGIRWLSAAPAPGSTADATKCSIKRVANPAAASDFLYNKDWFGGCGVPPARVQFLARGQCPPPPPPPPPPPRSPPPPPPPRMRKQLPRVPVNVAGWQQVGAGQKRIMSVTTDKISNALMTVSPVYTAAVAVLDTGVQCNHPDLNVIYTKQFNIERSPDPSLPGACYDGMGHGTHVSGIIGALNNDIGVIGVMPGTPIVGLKILNSNGDGELSDVIEAMAWLLETRPNGTASDPNPGGKTNAQVHQISVINMSLGIYRSSLTEGLAGTLCDILRQLDAAGIVVVCAASNEGQPSNNVAPAACPSAISVTAMDPGQGEQNINQTVPDWSNYYWLIETPVGDYVPMNQDKMTRTIAGPGVDINSTCSTPRSKTGYCELSGTSQATPFVAGIYARCFASGACLESLGRSNSYIPIEEFTVHNVENPSYGFSRDPIRIVPNSQRQNANTTRYYGYLVWADAY</sequence>